<protein>
    <submittedName>
        <fullName evidence="6">Cell division protein FtsH</fullName>
        <ecNumber evidence="6">3.4.24.-</ecNumber>
    </submittedName>
</protein>
<accession>F2R5N3</accession>
<keyword evidence="2 4" id="KW-0547">Nucleotide-binding</keyword>
<evidence type="ECO:0000313" key="6">
    <source>
        <dbReference type="EMBL" id="CCA53544.1"/>
    </source>
</evidence>
<dbReference type="CDD" id="cd04301">
    <property type="entry name" value="NAT_SF"/>
    <property type="match status" value="1"/>
</dbReference>
<dbReference type="GO" id="GO:0051301">
    <property type="term" value="P:cell division"/>
    <property type="evidence" value="ECO:0007669"/>
    <property type="project" value="UniProtKB-KW"/>
</dbReference>
<keyword evidence="6" id="KW-0378">Hydrolase</keyword>
<comment type="similarity">
    <text evidence="1 4">Belongs to the AAA ATPase family.</text>
</comment>
<dbReference type="InterPro" id="IPR003959">
    <property type="entry name" value="ATPase_AAA_core"/>
</dbReference>
<evidence type="ECO:0000256" key="2">
    <source>
        <dbReference type="ARBA" id="ARBA00022741"/>
    </source>
</evidence>
<evidence type="ECO:0000256" key="4">
    <source>
        <dbReference type="RuleBase" id="RU003651"/>
    </source>
</evidence>
<dbReference type="InterPro" id="IPR003960">
    <property type="entry name" value="ATPase_AAA_CS"/>
</dbReference>
<dbReference type="EMBL" id="FR845719">
    <property type="protein sequence ID" value="CCA53544.1"/>
    <property type="molecule type" value="Genomic_DNA"/>
</dbReference>
<dbReference type="KEGG" id="sve:SVEN_0257"/>
<dbReference type="SUPFAM" id="SSF55729">
    <property type="entry name" value="Acyl-CoA N-acyltransferases (Nat)"/>
    <property type="match status" value="1"/>
</dbReference>
<keyword evidence="7" id="KW-1185">Reference proteome</keyword>
<dbReference type="HOGENOM" id="CLU_617712_0_0_11"/>
<dbReference type="PROSITE" id="PS00674">
    <property type="entry name" value="AAA"/>
    <property type="match status" value="1"/>
</dbReference>
<name>F2R5N3_STRVP</name>
<dbReference type="GO" id="GO:0016887">
    <property type="term" value="F:ATP hydrolysis activity"/>
    <property type="evidence" value="ECO:0007669"/>
    <property type="project" value="InterPro"/>
</dbReference>
<dbReference type="Gene3D" id="3.40.630.30">
    <property type="match status" value="1"/>
</dbReference>
<evidence type="ECO:0000313" key="7">
    <source>
        <dbReference type="Proteomes" id="UP000006854"/>
    </source>
</evidence>
<dbReference type="eggNOG" id="COG0456">
    <property type="taxonomic scope" value="Bacteria"/>
</dbReference>
<reference evidence="6 7" key="1">
    <citation type="journal article" date="2011" name="BMC Genomics">
        <title>Genome-wide analysis of the role of GlnR in Streptomyces venezuelae provides new insights into global nitrogen regulation in actinomycetes.</title>
        <authorList>
            <person name="Pullan S.T."/>
            <person name="Bibb M.J."/>
            <person name="Merrick M."/>
        </authorList>
    </citation>
    <scope>NUCLEOTIDE SEQUENCE [LARGE SCALE GENOMIC DNA]</scope>
    <source>
        <strain evidence="7">ATCC 10712 / CBS 650.69 / DSM 40230 / JCM 4526 / NBRC 13096 / PD 04745</strain>
    </source>
</reference>
<evidence type="ECO:0000259" key="5">
    <source>
        <dbReference type="PROSITE" id="PS51186"/>
    </source>
</evidence>
<dbReference type="PATRIC" id="fig|953739.5.peg.5829"/>
<dbReference type="InterPro" id="IPR000182">
    <property type="entry name" value="GNAT_dom"/>
</dbReference>
<organism evidence="6 7">
    <name type="scientific">Streptomyces venezuelae (strain ATCC 10712 / CBS 650.69 / DSM 40230 / JCM 4526 / NBRC 13096 / PD 04745)</name>
    <dbReference type="NCBI Taxonomy" id="953739"/>
    <lineage>
        <taxon>Bacteria</taxon>
        <taxon>Bacillati</taxon>
        <taxon>Actinomycetota</taxon>
        <taxon>Actinomycetes</taxon>
        <taxon>Kitasatosporales</taxon>
        <taxon>Streptomycetaceae</taxon>
        <taxon>Streptomyces</taxon>
    </lineage>
</organism>
<dbReference type="InterPro" id="IPR016181">
    <property type="entry name" value="Acyl_CoA_acyltransferase"/>
</dbReference>
<dbReference type="Gene3D" id="3.40.50.300">
    <property type="entry name" value="P-loop containing nucleotide triphosphate hydrolases"/>
    <property type="match status" value="1"/>
</dbReference>
<feature type="domain" description="N-acetyltransferase" evidence="5">
    <location>
        <begin position="27"/>
        <end position="208"/>
    </location>
</feature>
<dbReference type="CDD" id="cd19481">
    <property type="entry name" value="RecA-like_protease"/>
    <property type="match status" value="1"/>
</dbReference>
<keyword evidence="6" id="KW-0132">Cell division</keyword>
<dbReference type="AlphaFoldDB" id="F2R5N3"/>
<dbReference type="GO" id="GO:0005524">
    <property type="term" value="F:ATP binding"/>
    <property type="evidence" value="ECO:0007669"/>
    <property type="project" value="UniProtKB-KW"/>
</dbReference>
<dbReference type="PANTHER" id="PTHR23073">
    <property type="entry name" value="26S PROTEASOME REGULATORY SUBUNIT"/>
    <property type="match status" value="1"/>
</dbReference>
<dbReference type="PROSITE" id="PS51186">
    <property type="entry name" value="GNAT"/>
    <property type="match status" value="1"/>
</dbReference>
<dbReference type="Gene3D" id="1.10.8.60">
    <property type="match status" value="1"/>
</dbReference>
<gene>
    <name evidence="6" type="ordered locus">SVEN_0257</name>
</gene>
<dbReference type="GO" id="GO:0016747">
    <property type="term" value="F:acyltransferase activity, transferring groups other than amino-acyl groups"/>
    <property type="evidence" value="ECO:0007669"/>
    <property type="project" value="InterPro"/>
</dbReference>
<proteinExistence type="inferred from homology"/>
<keyword evidence="6" id="KW-0131">Cell cycle</keyword>
<evidence type="ECO:0000256" key="3">
    <source>
        <dbReference type="ARBA" id="ARBA00022840"/>
    </source>
</evidence>
<dbReference type="Pfam" id="PF00583">
    <property type="entry name" value="Acetyltransf_1"/>
    <property type="match status" value="1"/>
</dbReference>
<dbReference type="Proteomes" id="UP000006854">
    <property type="component" value="Chromosome"/>
</dbReference>
<dbReference type="Pfam" id="PF00004">
    <property type="entry name" value="AAA"/>
    <property type="match status" value="1"/>
</dbReference>
<sequence>MAHDLPPWPRLASPQRHQRGAVPPVNWHIHDYRESDLAAVVHLIDTTAELGQESVFSLAECIGALTTRQPAVVAVHQGVPIGAALACVSGERAWVMRIAISSAWRGRGLASALLVELERRLVAARVGRIAYVLPEEELLGEGLLNAGYTRQPAVAYFEKVEPLHGPAAGLLDDLGGRLLPGDLWAKVAGMEREKDLIERRVVLPLAEPERAGRHGVRPPRAVCLFGPPGTGKTTFARGIASRLGWPFVEILPSRLADEGNLAAALRSAFARIAELDRVLVFIDEVEEIAPVRSEPAQPGGMHGVTNELLKLIPGFRERDERLLVCATNSIRSLDPAFLRPGRFDYLIPIGTPDKAARAAIWSRYTDGRADVDIDELVLASDLFTPADIEHAARIAAQASFERDLLAVAGRGGDAPVPGASTADYLAAIAECRPTVTPAMVEQFASDITTHART</sequence>
<dbReference type="SMART" id="SM00382">
    <property type="entry name" value="AAA"/>
    <property type="match status" value="1"/>
</dbReference>
<dbReference type="EC" id="3.4.24.-" evidence="6"/>
<dbReference type="SUPFAM" id="SSF52540">
    <property type="entry name" value="P-loop containing nucleoside triphosphate hydrolases"/>
    <property type="match status" value="1"/>
</dbReference>
<dbReference type="InterPro" id="IPR027417">
    <property type="entry name" value="P-loop_NTPase"/>
</dbReference>
<keyword evidence="3 4" id="KW-0067">ATP-binding</keyword>
<evidence type="ECO:0000256" key="1">
    <source>
        <dbReference type="ARBA" id="ARBA00006914"/>
    </source>
</evidence>
<dbReference type="eggNOG" id="COG0464">
    <property type="taxonomic scope" value="Bacteria"/>
</dbReference>
<dbReference type="InterPro" id="IPR003593">
    <property type="entry name" value="AAA+_ATPase"/>
</dbReference>
<dbReference type="InterPro" id="IPR050221">
    <property type="entry name" value="26S_Proteasome_ATPase"/>
</dbReference>
<dbReference type="STRING" id="953739.SVEN_0257"/>